<comment type="caution">
    <text evidence="5">The sequence shown here is derived from an EMBL/GenBank/DDBJ whole genome shotgun (WGS) entry which is preliminary data.</text>
</comment>
<feature type="compositionally biased region" description="Low complexity" evidence="4">
    <location>
        <begin position="3109"/>
        <end position="3124"/>
    </location>
</feature>
<feature type="compositionally biased region" description="Acidic residues" evidence="4">
    <location>
        <begin position="355"/>
        <end position="371"/>
    </location>
</feature>
<feature type="region of interest" description="Disordered" evidence="4">
    <location>
        <begin position="1"/>
        <end position="68"/>
    </location>
</feature>
<dbReference type="SUPFAM" id="SSF48403">
    <property type="entry name" value="Ankyrin repeat"/>
    <property type="match status" value="2"/>
</dbReference>
<dbReference type="PANTHER" id="PTHR24123:SF33">
    <property type="entry name" value="PROTEIN HOS4"/>
    <property type="match status" value="1"/>
</dbReference>
<evidence type="ECO:0000313" key="6">
    <source>
        <dbReference type="Proteomes" id="UP001521184"/>
    </source>
</evidence>
<dbReference type="Pfam" id="PF12796">
    <property type="entry name" value="Ank_2"/>
    <property type="match status" value="2"/>
</dbReference>
<dbReference type="InterPro" id="IPR036770">
    <property type="entry name" value="Ankyrin_rpt-contain_sf"/>
</dbReference>
<organism evidence="5 6">
    <name type="scientific">Diplodia intermedia</name>
    <dbReference type="NCBI Taxonomy" id="856260"/>
    <lineage>
        <taxon>Eukaryota</taxon>
        <taxon>Fungi</taxon>
        <taxon>Dikarya</taxon>
        <taxon>Ascomycota</taxon>
        <taxon>Pezizomycotina</taxon>
        <taxon>Dothideomycetes</taxon>
        <taxon>Dothideomycetes incertae sedis</taxon>
        <taxon>Botryosphaeriales</taxon>
        <taxon>Botryosphaeriaceae</taxon>
        <taxon>Diplodia</taxon>
    </lineage>
</organism>
<keyword evidence="2 3" id="KW-0040">ANK repeat</keyword>
<feature type="region of interest" description="Disordered" evidence="4">
    <location>
        <begin position="88"/>
        <end position="178"/>
    </location>
</feature>
<keyword evidence="6" id="KW-1185">Reference proteome</keyword>
<evidence type="ECO:0000256" key="2">
    <source>
        <dbReference type="ARBA" id="ARBA00023043"/>
    </source>
</evidence>
<dbReference type="Proteomes" id="UP001521184">
    <property type="component" value="Unassembled WGS sequence"/>
</dbReference>
<dbReference type="InterPro" id="IPR002110">
    <property type="entry name" value="Ankyrin_rpt"/>
</dbReference>
<dbReference type="Pfam" id="PF23397">
    <property type="entry name" value="DUF7104"/>
    <property type="match status" value="2"/>
</dbReference>
<name>A0ABR3TN46_9PEZI</name>
<feature type="region of interest" description="Disordered" evidence="4">
    <location>
        <begin position="355"/>
        <end position="393"/>
    </location>
</feature>
<dbReference type="Gene3D" id="1.25.40.20">
    <property type="entry name" value="Ankyrin repeat-containing domain"/>
    <property type="match status" value="3"/>
</dbReference>
<gene>
    <name evidence="5" type="ORF">SLS58_006462</name>
</gene>
<dbReference type="PANTHER" id="PTHR24123">
    <property type="entry name" value="ANKYRIN REPEAT-CONTAINING"/>
    <property type="match status" value="1"/>
</dbReference>
<reference evidence="5 6" key="1">
    <citation type="journal article" date="2023" name="Plant Dis.">
        <title>First Report of Diplodia intermedia Causing Canker and Dieback Diseases on Apple Trees in Canada.</title>
        <authorList>
            <person name="Ellouze W."/>
            <person name="Ilyukhin E."/>
            <person name="Sulman M."/>
            <person name="Ali S."/>
        </authorList>
    </citation>
    <scope>NUCLEOTIDE SEQUENCE [LARGE SCALE GENOMIC DNA]</scope>
    <source>
        <strain evidence="5 6">M45-28</strain>
    </source>
</reference>
<feature type="compositionally biased region" description="Pro residues" evidence="4">
    <location>
        <begin position="440"/>
        <end position="452"/>
    </location>
</feature>
<evidence type="ECO:0000313" key="5">
    <source>
        <dbReference type="EMBL" id="KAL1641020.1"/>
    </source>
</evidence>
<feature type="region of interest" description="Disordered" evidence="4">
    <location>
        <begin position="3065"/>
        <end position="3132"/>
    </location>
</feature>
<evidence type="ECO:0000256" key="4">
    <source>
        <dbReference type="SAM" id="MobiDB-lite"/>
    </source>
</evidence>
<sequence length="3132" mass="344402">MDRHRLGKEQAFTGPDVPVQQHGDIGSRNEDPEATYQQGVETYFPPNNPKQPAIGTEGLQGTRDTIDTACTPADSGHDFAAGAFETTETLSTTGVDGTVTEPLPGVSTVDSPESIPRAGESTTESNPTAPALDFETSDEAGNGSTRSETTIHAANESHAVPLVTSPPERPEQRERADTTGRLWKLRGYEKTMWENLKEEMNRLWDADSILRKFSRSEPSIVPHALFRRRGDEFPAKFHIHVLFAGKEKVTARFVKVMKANIVMEDYTTFLTKQTDHKHKYTPKDIQFKRAPLDLLWGLLGGAISDNIETCGQPYGPFSSCGLMFHVGSRVGTIGGLVFADDCFYMLTTKHTFEFGPDDDSLHDDTSDDDMWNESCSETSVLPPATSTSPSGDCTLTRGSTRLEGLGLSNCCRDWSSGSVLTSQTSLMVELAALTKESKPQSPPQPNNTPTPPWADGKPRSLPPVCHVESIQDAEEIFPRACSAPEPADGSRSPKHKTETEVMVSSEGSRIDEMATFPEAEVTSPAIRLEIESTRWTSPNASDWALVLAKPLLQESGKWLPISGRTMNAHFVNVAEVSESSSSTEKESIYVGELIDDETVDQVFILTGRGVLRGKMISSASSDPKGYIQLQGPNIRKSITLSHCFDRTLTLGAVEKGDSGSWVIDVRTKKLCGVLVAAYLSVKIGVFERVSIMKKDIAGAMQLRYSESEQHVGGGVHDHVCDDGNCAMAGPTPYPTKEHRISLLPEAWNLLPTNLDALVSYAMSGNIPGLRSFYERTEKSLSRKELSILMDKAVLGGNADAVRFLKKQGLDGSAHLLCRQAGCNLDLCNLLLNTDDRLDLESARDAVYGTLHVAAASGNLEVINAWLSSNTDKELAEREDLPGYSPLDFAVMAKHTKAVQILVEHYRTWRSASKLLGRSLRLATTGPVCTTDSEVDETRRKEVLDTILAAVPEAVQESKLYYEALRAAAESGRTLLLSTLLKEVPRPVEQQHQRQLERCLCLAASFGHVDTVAFLISHSVDPNSQNDRKIPAFHSACKAGELEAVRLLLNFQTEQTWKQRTNGKTAFQWAVSKGHEGVVRLLMDPANFPSNGCTDTEDHRRCFTPDLDSETFHLACASGNVAVVKLLLDHQTVPLLEGRNRVNRTPLQQSASSPNADIVRTLLSVGADATARCRSGTPLEIAAAKGHIGNVEAILEMKPDCEVSQKALLAAAGSTKSPEGLVNILLDRCRPGDQLRFLKATLGRRRYPWMTRRLLQRNDMRLDFVDVDFVRQLVSRSEREVVEKIPKQHLSLLQQKQMLVASAKNIVDGLEMTRYLMDLHECAPGFDLTLLKVAAANEVYGAELVDYLLDFWGNGFREELTELLEDAIQNARWAPDILKHLFRCISPNKVLISGTTIRRLAANWAARDKAMKTLIEEHCTQFSPSVLPELLLHFPLDIIEGFLDKFLSNRQPHDMFDEDGMRYLFAQAARNNGCESIGCNEECTTDLIRMMQRRGFKTSWTADMLEDVRDNKKHGPSLMRHICGEQEVPLGYVVPGFDIPVVRKAMQSSNKEPRVSPCVFRAALKDPTYDTKLISVLLHDSTKQETEDLLTEDMLVTAVGNSGQATALVELLLEKCRASSITEAVVQAAVESSQSADSLFRLLRKKLGDPGVAELVTERVVTAVLRNWEKAPKVIPQLAECTKVLDIDRVEAFDAAKRLDCKTLMTLLDAPFNIRPSQSLLQAVAGNFDHGAEAVALLLDGFPDLLGTPMRVLKPTMEAILSNWTSAPQILESLRKRGPFPWTVTEDILVLAAQNPLSGVQIMTMLLNEEDAARHITPLVLAAAAANVGCAKALLRRLLREIPAEMVTTQVVVAAAKNGSCGLHVLQELVECHGAAVFTRSVLLAAALNTRKGAIGVAVPLSRGHDLHITPEKIRHEVNNYTMVVNPPFVAGGSGAAIFRAGARATTERKQLVVRWELPDGTTETKALLRIEQEWIWRDGCHIVEWLLRREELQSAVQELATTIAYESNAHILRTILRHGVTPTEQLLEVAVKNMTHGVEVTTALLDWSGDHGVGVCITDTALLNAARNEKLGWAILPLLLRHDVYRRVPIVVVDAALDREWMDETCLRLLLERIDCKMSRAVLARRAIHATSNGRAGVGLADYILDLCEKAGDISANDQRTQQLITELMVAAVANTSSGSDIYRMISWRYGGLARDRDAIAEVAVKNIRQSCLLLRQMPIEPTSSLLQLAATNKHTGDALMEWLLTQPGAVQKLEPATLVAAAHNTANGERLVHLILAAKQDPADLVTPEVLQAAASNWRHGPAVVRMLLRFSDPDLVDSSVLRAAAGNTGCGPALLRLLLEASTSGTASDSVREAACENIRYGYSLLQAGGILGPPSQTTFSMILSAARNQGCGCDLLDELLPNTEFAAPLLDKLLRDGIEGRLDSVVAVALRHDAMRNREVRVDVLWRLDTDTIDDLIRASHTLKIMPPPKESWTAHVPACFALDRLRERGNRKLRKGADLTEWIFQAGSDHECFIPKDIPLEWLARYPGKPFALRLAKQRLISETNATAGLLETAIEKKNHDMVELLLEHCASIQITVAEAQQAAGQPSTFALLLAHSPHLASAESVLKAAAPYYDSLKKLLETHPRNRVAQSVLEAAVADVRSLKRLFRDCPASVVNESVVLASVPHAESLGFLLQRSPKLKITERILKKALEYPATLRLLFANDNRPLPRITEAVLADATKNVTALCFLLDRSSAFIASESILLGAIKNNNRASLMVLLHRDREAEISEAILLEAVPKYGLMKILLEQHPFLDLTEEVINKAAGHGLPVFRHLVSRDESPPASELTLERASLSVCQWLLAKSPRLRVTDCVLQASKDDPAKFVFLLQKRPDVTPSCFSPDRDRAIEFLDSFQRMVLRTQELKSRTLQLLLRQPQFEVRQDNVLSLLRAFPGPFAHDVIMEYLSSNRSLITDALLKTLLQREDAIDTISVLESEASEQPPIPISDEVVQVTVARKPTHFRAIISLLRTSKAFSLSESGKAICEEVINGKPVSDQYAATALPSPQTSQDGVHLDESAFEERSDCCAQSLPPMENCPQKARRPAASNNKTPDPEDPESDSDDPVSDPPTSECYRSESGTGATSYGGGSVC</sequence>
<dbReference type="EMBL" id="JAKEKT020000044">
    <property type="protein sequence ID" value="KAL1641020.1"/>
    <property type="molecule type" value="Genomic_DNA"/>
</dbReference>
<feature type="compositionally biased region" description="Polar residues" evidence="4">
    <location>
        <begin position="373"/>
        <end position="393"/>
    </location>
</feature>
<feature type="region of interest" description="Disordered" evidence="4">
    <location>
        <begin position="482"/>
        <end position="506"/>
    </location>
</feature>
<evidence type="ECO:0000256" key="3">
    <source>
        <dbReference type="PROSITE-ProRule" id="PRU00023"/>
    </source>
</evidence>
<feature type="compositionally biased region" description="Acidic residues" evidence="4">
    <location>
        <begin position="3095"/>
        <end position="3106"/>
    </location>
</feature>
<feature type="compositionally biased region" description="Polar residues" evidence="4">
    <location>
        <begin position="142"/>
        <end position="152"/>
    </location>
</feature>
<proteinExistence type="predicted"/>
<dbReference type="PROSITE" id="PS50088">
    <property type="entry name" value="ANK_REPEAT"/>
    <property type="match status" value="1"/>
</dbReference>
<keyword evidence="1" id="KW-0677">Repeat</keyword>
<accession>A0ABR3TN46</accession>
<feature type="compositionally biased region" description="Basic and acidic residues" evidence="4">
    <location>
        <begin position="168"/>
        <end position="178"/>
    </location>
</feature>
<dbReference type="SMART" id="SM00248">
    <property type="entry name" value="ANK"/>
    <property type="match status" value="11"/>
</dbReference>
<dbReference type="InterPro" id="IPR055530">
    <property type="entry name" value="DUF7104"/>
</dbReference>
<dbReference type="PROSITE" id="PS50297">
    <property type="entry name" value="ANK_REP_REGION"/>
    <property type="match status" value="1"/>
</dbReference>
<feature type="repeat" description="ANK" evidence="3">
    <location>
        <begin position="1141"/>
        <end position="1173"/>
    </location>
</feature>
<feature type="region of interest" description="Disordered" evidence="4">
    <location>
        <begin position="434"/>
        <end position="462"/>
    </location>
</feature>
<evidence type="ECO:0000256" key="1">
    <source>
        <dbReference type="ARBA" id="ARBA00022737"/>
    </source>
</evidence>
<protein>
    <submittedName>
        <fullName evidence="5">Uncharacterized protein</fullName>
    </submittedName>
</protein>
<dbReference type="InterPro" id="IPR051165">
    <property type="entry name" value="Multifunctional_ANK_Repeat"/>
</dbReference>